<organism evidence="1 2">
    <name type="scientific">Streptomyces alanosinicus</name>
    <dbReference type="NCBI Taxonomy" id="68171"/>
    <lineage>
        <taxon>Bacteria</taxon>
        <taxon>Bacillati</taxon>
        <taxon>Actinomycetota</taxon>
        <taxon>Actinomycetes</taxon>
        <taxon>Kitasatosporales</taxon>
        <taxon>Streptomycetaceae</taxon>
        <taxon>Streptomyces</taxon>
    </lineage>
</organism>
<gene>
    <name evidence="1" type="ORF">GCM10010339_54860</name>
</gene>
<reference evidence="1" key="2">
    <citation type="submission" date="2020-09" db="EMBL/GenBank/DDBJ databases">
        <authorList>
            <person name="Sun Q."/>
            <person name="Ohkuma M."/>
        </authorList>
    </citation>
    <scope>NUCLEOTIDE SEQUENCE</scope>
    <source>
        <strain evidence="1">JCM 4714</strain>
    </source>
</reference>
<accession>A0A919D3S4</accession>
<reference evidence="1" key="1">
    <citation type="journal article" date="2014" name="Int. J. Syst. Evol. Microbiol.">
        <title>Complete genome sequence of Corynebacterium casei LMG S-19264T (=DSM 44701T), isolated from a smear-ripened cheese.</title>
        <authorList>
            <consortium name="US DOE Joint Genome Institute (JGI-PGF)"/>
            <person name="Walter F."/>
            <person name="Albersmeier A."/>
            <person name="Kalinowski J."/>
            <person name="Ruckert C."/>
        </authorList>
    </citation>
    <scope>NUCLEOTIDE SEQUENCE</scope>
    <source>
        <strain evidence="1">JCM 4714</strain>
    </source>
</reference>
<dbReference type="RefSeq" id="WP_189956320.1">
    <property type="nucleotide sequence ID" value="NZ_BMVG01000015.1"/>
</dbReference>
<sequence>MSGQPNTRLADLFGLAGWSKGELARLVNKQAAAMGHPQLSTDTSRVRRWIDMGEIPRDPVPRVLAALFTERLGRVVTIEDLGLVRHGRAGRRQGDGIEEHPDGVPWAPERTAAVLTEFTGMDLMLNRRGLVGAGAALAAGSALSSAMHDWLHTDPTLKADAPVLDDPLHADPAGFDRYEAAPIGSQEIEELERSVEVFRAWDAARGGGLQRKAVVGQLNEVGGMLAYHHPPHLQRRLWGVAANLAVLAGWMSHDVGLEPTAQKYFVIAAHAAREGGDRPRAGEALSRAARQMVHLGRPDDALDLMKLAQSGAGDRLQPRTKAMFHTIEAWAQASMGKGQAMRRTLGQAEDMFVAGRGDAEPLDWMQTFKDEDLYGMQALAYRTLAEFDPSEAAHAQHYAEKALALRVDGRERSKIFDHLSMASACFIADDPEQADRYARLALMSMGANSSRRTWDRLRQMYRLTAEFAGYPRIHQLREEIRLALPKPRAKGAGSARA</sequence>
<dbReference type="EMBL" id="BMVG01000015">
    <property type="protein sequence ID" value="GHE08010.1"/>
    <property type="molecule type" value="Genomic_DNA"/>
</dbReference>
<proteinExistence type="predicted"/>
<comment type="caution">
    <text evidence="1">The sequence shown here is derived from an EMBL/GenBank/DDBJ whole genome shotgun (WGS) entry which is preliminary data.</text>
</comment>
<evidence type="ECO:0000313" key="1">
    <source>
        <dbReference type="EMBL" id="GHE08010.1"/>
    </source>
</evidence>
<keyword evidence="2" id="KW-1185">Reference proteome</keyword>
<evidence type="ECO:0008006" key="3">
    <source>
        <dbReference type="Google" id="ProtNLM"/>
    </source>
</evidence>
<dbReference type="Proteomes" id="UP000655443">
    <property type="component" value="Unassembled WGS sequence"/>
</dbReference>
<protein>
    <recommendedName>
        <fullName evidence="3">Regulatory protein</fullName>
    </recommendedName>
</protein>
<dbReference type="AlphaFoldDB" id="A0A919D3S4"/>
<name>A0A919D3S4_9ACTN</name>
<evidence type="ECO:0000313" key="2">
    <source>
        <dbReference type="Proteomes" id="UP000655443"/>
    </source>
</evidence>